<proteinExistence type="predicted"/>
<accession>A0A0C9WAZ7</accession>
<dbReference type="EMBL" id="KN839844">
    <property type="protein sequence ID" value="KIJ65183.1"/>
    <property type="molecule type" value="Genomic_DNA"/>
</dbReference>
<dbReference type="AlphaFoldDB" id="A0A0C9WAZ7"/>
<evidence type="ECO:0000313" key="1">
    <source>
        <dbReference type="EMBL" id="KIJ65183.1"/>
    </source>
</evidence>
<name>A0A0C9WAZ7_9AGAM</name>
<keyword evidence="2" id="KW-1185">Reference proteome</keyword>
<dbReference type="Proteomes" id="UP000053820">
    <property type="component" value="Unassembled WGS sequence"/>
</dbReference>
<evidence type="ECO:0000313" key="2">
    <source>
        <dbReference type="Proteomes" id="UP000053820"/>
    </source>
</evidence>
<reference evidence="1 2" key="1">
    <citation type="submission" date="2014-04" db="EMBL/GenBank/DDBJ databases">
        <title>Evolutionary Origins and Diversification of the Mycorrhizal Mutualists.</title>
        <authorList>
            <consortium name="DOE Joint Genome Institute"/>
            <consortium name="Mycorrhizal Genomics Consortium"/>
            <person name="Kohler A."/>
            <person name="Kuo A."/>
            <person name="Nagy L.G."/>
            <person name="Floudas D."/>
            <person name="Copeland A."/>
            <person name="Barry K.W."/>
            <person name="Cichocki N."/>
            <person name="Veneault-Fourrey C."/>
            <person name="LaButti K."/>
            <person name="Lindquist E.A."/>
            <person name="Lipzen A."/>
            <person name="Lundell T."/>
            <person name="Morin E."/>
            <person name="Murat C."/>
            <person name="Riley R."/>
            <person name="Ohm R."/>
            <person name="Sun H."/>
            <person name="Tunlid A."/>
            <person name="Henrissat B."/>
            <person name="Grigoriev I.V."/>
            <person name="Hibbett D.S."/>
            <person name="Martin F."/>
        </authorList>
    </citation>
    <scope>NUCLEOTIDE SEQUENCE [LARGE SCALE GENOMIC DNA]</scope>
    <source>
        <strain evidence="1 2">MD-312</strain>
    </source>
</reference>
<organism evidence="1 2">
    <name type="scientific">Hydnomerulius pinastri MD-312</name>
    <dbReference type="NCBI Taxonomy" id="994086"/>
    <lineage>
        <taxon>Eukaryota</taxon>
        <taxon>Fungi</taxon>
        <taxon>Dikarya</taxon>
        <taxon>Basidiomycota</taxon>
        <taxon>Agaricomycotina</taxon>
        <taxon>Agaricomycetes</taxon>
        <taxon>Agaricomycetidae</taxon>
        <taxon>Boletales</taxon>
        <taxon>Boletales incertae sedis</taxon>
        <taxon>Leucogyrophana</taxon>
    </lineage>
</organism>
<sequence length="57" mass="6247">MVLLSILKTSPLTLYCAGSTAALSQGIREPEPRDNVSVDETVKFSEGVVKELRRRGQ</sequence>
<gene>
    <name evidence="1" type="ORF">HYDPIDRAFT_111076</name>
</gene>
<dbReference type="HOGENOM" id="CLU_2996746_0_0_1"/>
<protein>
    <submittedName>
        <fullName evidence="1">Uncharacterized protein</fullName>
    </submittedName>
</protein>